<keyword evidence="3" id="KW-1185">Reference proteome</keyword>
<reference evidence="2 3" key="1">
    <citation type="submission" date="2018-03" db="EMBL/GenBank/DDBJ databases">
        <title>Bacteriophage NCPPB3778 and a type I-E CRISPR drive the evolution of the US Biological Select Agent, Rathayibacter toxicus.</title>
        <authorList>
            <person name="Davis E.W.II."/>
            <person name="Tabima J.F."/>
            <person name="Weisberg A.J."/>
            <person name="Dantas Lopes L."/>
            <person name="Wiseman M.S."/>
            <person name="Wiseman M.S."/>
            <person name="Pupko T."/>
            <person name="Belcher M.S."/>
            <person name="Sechler A.J."/>
            <person name="Tancos M.A."/>
            <person name="Schroeder B.K."/>
            <person name="Murray T.D."/>
            <person name="Luster D.G."/>
            <person name="Schneider W.L."/>
            <person name="Rogers E."/>
            <person name="Andreote F.D."/>
            <person name="Grunwald N.J."/>
            <person name="Putnam M.L."/>
            <person name="Chang J.H."/>
        </authorList>
    </citation>
    <scope>NUCLEOTIDE SEQUENCE [LARGE SCALE GENOMIC DNA]</scope>
    <source>
        <strain evidence="2 3">DSM 15933</strain>
    </source>
</reference>
<dbReference type="EMBL" id="PZPL01000001">
    <property type="protein sequence ID" value="PTL73218.1"/>
    <property type="molecule type" value="Genomic_DNA"/>
</dbReference>
<dbReference type="Pfam" id="PF11774">
    <property type="entry name" value="Lsr2"/>
    <property type="match status" value="1"/>
</dbReference>
<protein>
    <recommendedName>
        <fullName evidence="1">Lsr2 dimerization domain-containing protein</fullName>
    </recommendedName>
</protein>
<name>A0A2T4UUK2_9MICO</name>
<organism evidence="2 3">
    <name type="scientific">Rathayibacter caricis DSM 15933</name>
    <dbReference type="NCBI Taxonomy" id="1328867"/>
    <lineage>
        <taxon>Bacteria</taxon>
        <taxon>Bacillati</taxon>
        <taxon>Actinomycetota</taxon>
        <taxon>Actinomycetes</taxon>
        <taxon>Micrococcales</taxon>
        <taxon>Microbacteriaceae</taxon>
        <taxon>Rathayibacter</taxon>
    </lineage>
</organism>
<dbReference type="Proteomes" id="UP000241085">
    <property type="component" value="Unassembled WGS sequence"/>
</dbReference>
<dbReference type="GO" id="GO:0003677">
    <property type="term" value="F:DNA binding"/>
    <property type="evidence" value="ECO:0007669"/>
    <property type="project" value="InterPro"/>
</dbReference>
<dbReference type="InterPro" id="IPR042261">
    <property type="entry name" value="Lsr2-like_dimerization"/>
</dbReference>
<sequence length="74" mass="8429">MATKVTLVDDLDGLLAPDGSTVRFSIDDDVYEIDLSPKNRQKLRAALRPYVDASRRARYTTIGLPRVERKRPRV</sequence>
<feature type="domain" description="Lsr2 dimerization" evidence="1">
    <location>
        <begin position="1"/>
        <end position="57"/>
    </location>
</feature>
<dbReference type="RefSeq" id="WP_107574718.1">
    <property type="nucleotide sequence ID" value="NZ_PZPL01000001.1"/>
</dbReference>
<evidence type="ECO:0000259" key="1">
    <source>
        <dbReference type="Pfam" id="PF11774"/>
    </source>
</evidence>
<gene>
    <name evidence="2" type="ORF">C1I63_10400</name>
</gene>
<dbReference type="Gene3D" id="3.30.60.230">
    <property type="entry name" value="Lsr2, dimerization domain"/>
    <property type="match status" value="1"/>
</dbReference>
<comment type="caution">
    <text evidence="2">The sequence shown here is derived from an EMBL/GenBank/DDBJ whole genome shotgun (WGS) entry which is preliminary data.</text>
</comment>
<dbReference type="AlphaFoldDB" id="A0A2T4UUK2"/>
<dbReference type="InterPro" id="IPR024412">
    <property type="entry name" value="Lsr2_dim_dom"/>
</dbReference>
<proteinExistence type="predicted"/>
<accession>A0A2T4UUK2</accession>
<evidence type="ECO:0000313" key="3">
    <source>
        <dbReference type="Proteomes" id="UP000241085"/>
    </source>
</evidence>
<evidence type="ECO:0000313" key="2">
    <source>
        <dbReference type="EMBL" id="PTL73218.1"/>
    </source>
</evidence>